<dbReference type="AlphaFoldDB" id="I0BL93"/>
<dbReference type="HOGENOM" id="CLU_392241_0_0_9"/>
<dbReference type="Gene3D" id="3.40.50.1110">
    <property type="entry name" value="SGNH hydrolase"/>
    <property type="match status" value="1"/>
</dbReference>
<dbReference type="InterPro" id="IPR008979">
    <property type="entry name" value="Galactose-bd-like_sf"/>
</dbReference>
<dbReference type="SUPFAM" id="SSF49785">
    <property type="entry name" value="Galactose-binding domain-like"/>
    <property type="match status" value="1"/>
</dbReference>
<dbReference type="Pfam" id="PF00395">
    <property type="entry name" value="SLH"/>
    <property type="match status" value="1"/>
</dbReference>
<dbReference type="PANTHER" id="PTHR43695:SF1">
    <property type="entry name" value="RHAMNOGALACTURONAN ACETYLESTERASE"/>
    <property type="match status" value="1"/>
</dbReference>
<feature type="domain" description="SLH" evidence="3">
    <location>
        <begin position="521"/>
        <end position="553"/>
    </location>
</feature>
<dbReference type="GO" id="GO:0016787">
    <property type="term" value="F:hydrolase activity"/>
    <property type="evidence" value="ECO:0007669"/>
    <property type="project" value="UniProtKB-KW"/>
</dbReference>
<accession>I0BL93</accession>
<dbReference type="InterPro" id="IPR037459">
    <property type="entry name" value="RhgT-like"/>
</dbReference>
<proteinExistence type="inferred from homology"/>
<dbReference type="Pfam" id="PF13472">
    <property type="entry name" value="Lipase_GDSL_2"/>
    <property type="match status" value="1"/>
</dbReference>
<dbReference type="InterPro" id="IPR013830">
    <property type="entry name" value="SGNH_hydro"/>
</dbReference>
<organism evidence="5 6">
    <name type="scientific">Paenibacillus mucilaginosus K02</name>
    <dbReference type="NCBI Taxonomy" id="997761"/>
    <lineage>
        <taxon>Bacteria</taxon>
        <taxon>Bacillati</taxon>
        <taxon>Bacillota</taxon>
        <taxon>Bacilli</taxon>
        <taxon>Bacillales</taxon>
        <taxon>Paenibacillaceae</taxon>
        <taxon>Paenibacillus</taxon>
    </lineage>
</organism>
<evidence type="ECO:0000259" key="4">
    <source>
        <dbReference type="Pfam" id="PF13472"/>
    </source>
</evidence>
<dbReference type="KEGG" id="pmw:B2K_20955"/>
<evidence type="ECO:0000313" key="6">
    <source>
        <dbReference type="Proteomes" id="UP000007392"/>
    </source>
</evidence>
<dbReference type="PANTHER" id="PTHR43695">
    <property type="entry name" value="PUTATIVE (AFU_ORTHOLOGUE AFUA_2G17250)-RELATED"/>
    <property type="match status" value="1"/>
</dbReference>
<name>I0BL93_9BACL</name>
<comment type="similarity">
    <text evidence="1">Belongs to the 'GDSL' lipolytic enzyme family.</text>
</comment>
<evidence type="ECO:0000256" key="2">
    <source>
        <dbReference type="ARBA" id="ARBA00022801"/>
    </source>
</evidence>
<gene>
    <name evidence="5" type="ORF">B2K_20955</name>
</gene>
<dbReference type="InterPro" id="IPR001119">
    <property type="entry name" value="SLH_dom"/>
</dbReference>
<evidence type="ECO:0000256" key="1">
    <source>
        <dbReference type="ARBA" id="ARBA00008668"/>
    </source>
</evidence>
<dbReference type="Proteomes" id="UP000007392">
    <property type="component" value="Chromosome"/>
</dbReference>
<dbReference type="Gene3D" id="2.60.120.430">
    <property type="entry name" value="Galactose-binding lectin"/>
    <property type="match status" value="1"/>
</dbReference>
<dbReference type="EMBL" id="CP003422">
    <property type="protein sequence ID" value="AFH63140.2"/>
    <property type="molecule type" value="Genomic_DNA"/>
</dbReference>
<sequence length="716" mass="78965">MQPYRRHGKGVRRVRRFLKLSLSALLLTSVFTPLQSRSEAAGTEPGQLPLDSSVQGERAYKFNFTSQAKEGYRSVTYDVYDGVPLYTPAAGYGFVGQTSAMPPREVHTSTITSDGTGFYITEPAFYAEPKYEKDNYNNYGMAFRIQAPPGAYSVYVKTTSDAADTTVSVSGMQTSRLLKGGFWDAAKLVPIKYTAAAAGKEWTYTYVNGRDYLDIEIEPNKVNTPVGIEEIVLKPLPKQVRAAGTLPTVFTLGDSTVKSYTFDEAPMSGWGQVFDNLFNREKAKVVNYSMGGRSFKNAYTEGRLNDILLTGSVGDYLLIQFGHNDESVDEFRRYGRGSTEGMYETYIREVYLPAVRARGMIPVLITPLSRVKGDAAPGHIYTNSFKTRLFPDIMKRIAREQGVTLVDLNAESVKYYNEIGVEATTAVFMSIEAGETPGKTNDGSYANGHPSKKIDGTHYKEALAKPFARIVATELVKLGGEGDRTAAAIASLLRGDVRDAARYGSWSAIFPEMAKDTTTGGGAYYRNQIEKLLQLGVLHKDDRGNFRPDETITVDAFIRSLAKLMELDPAVFAGYPNGKLTREVMGAILDDAYHAKFTSKPKYMTDYNGTTVVPGDPAYDPNLDSGARGAMYYPLVSWQQLTDTPQIAPHLAAKVKDAYELGLFRSEKGIARGQMVNGTELEPKAVVTRAKAAKALYFMWVLEHEVSQENDLSSLK</sequence>
<dbReference type="SUPFAM" id="SSF52266">
    <property type="entry name" value="SGNH hydrolase"/>
    <property type="match status" value="1"/>
</dbReference>
<keyword evidence="2" id="KW-0378">Hydrolase</keyword>
<feature type="domain" description="SGNH hydrolase-type esterase" evidence="4">
    <location>
        <begin position="252"/>
        <end position="410"/>
    </location>
</feature>
<protein>
    <submittedName>
        <fullName evidence="5">Uncharacterized protein</fullName>
    </submittedName>
</protein>
<evidence type="ECO:0000313" key="5">
    <source>
        <dbReference type="EMBL" id="AFH63140.2"/>
    </source>
</evidence>
<evidence type="ECO:0000259" key="3">
    <source>
        <dbReference type="Pfam" id="PF00395"/>
    </source>
</evidence>
<reference evidence="5 6" key="1">
    <citation type="submission" date="2013-06" db="EMBL/GenBank/DDBJ databases">
        <title>Complete genome sequence of Paenibacillus mucilaginosus K02.</title>
        <authorList>
            <person name="Xiao B."/>
            <person name="Sun L."/>
            <person name="Xiao L."/>
            <person name="Lian B."/>
        </authorList>
    </citation>
    <scope>NUCLEOTIDE SEQUENCE [LARGE SCALE GENOMIC DNA]</scope>
    <source>
        <strain evidence="5 6">K02</strain>
    </source>
</reference>
<dbReference type="InterPro" id="IPR036514">
    <property type="entry name" value="SGNH_hydro_sf"/>
</dbReference>